<reference evidence="15" key="2">
    <citation type="submission" date="2015-02" db="UniProtKB">
        <authorList>
            <consortium name="EnsemblMetazoa"/>
        </authorList>
    </citation>
    <scope>IDENTIFICATION</scope>
</reference>
<evidence type="ECO:0000256" key="8">
    <source>
        <dbReference type="ARBA" id="ARBA00023015"/>
    </source>
</evidence>
<dbReference type="SUPFAM" id="SSF47954">
    <property type="entry name" value="Cyclin-like"/>
    <property type="match status" value="2"/>
</dbReference>
<comment type="similarity">
    <text evidence="2">Belongs to the TFIIB family.</text>
</comment>
<evidence type="ECO:0000256" key="2">
    <source>
        <dbReference type="ARBA" id="ARBA00010857"/>
    </source>
</evidence>
<evidence type="ECO:0000256" key="11">
    <source>
        <dbReference type="ARBA" id="ARBA00031706"/>
    </source>
</evidence>
<dbReference type="PANTHER" id="PTHR11618:SF13">
    <property type="entry name" value="TRANSCRIPTION INITIATION FACTOR IIB"/>
    <property type="match status" value="1"/>
</dbReference>
<dbReference type="PROSITE" id="PS51134">
    <property type="entry name" value="ZF_TFIIB"/>
    <property type="match status" value="1"/>
</dbReference>
<comment type="subcellular location">
    <subcellularLocation>
        <location evidence="1">Nucleus</location>
    </subcellularLocation>
</comment>
<sequence length="330" mass="35842">MDSMYPPRRQMPVDQYADRNVCRYHPEAEVIDLYSSGEAVCRECGLVVEDRIADESAEWRTFSKDGSSDHSADMCRVGSANPLLAGNDLSTLIGPPTGAAGFSQNGGAKYKNNRSKTNLDTNDRALIKAFGEIASMANRINLEKTIVDRANNLYKQVLSNKKIMKAKGRNDAVYSSCLYIACRQEAVPRSFKEICAVSNVSKKQIGKCFKLILRALETTVGTVTTDDFMSRFCGNLGLSRAVQSAASSIAKKAVELKIASGKSPISIAAAAIYLACQASADKTTRKEIADVAGVAEGTIQLTYGLMFCRVSELFPDGFVFSVPIDKLPRN</sequence>
<keyword evidence="8" id="KW-0805">Transcription regulation</keyword>
<dbReference type="GO" id="GO:0008270">
    <property type="term" value="F:zinc ion binding"/>
    <property type="evidence" value="ECO:0007669"/>
    <property type="project" value="UniProtKB-KW"/>
</dbReference>
<dbReference type="SUPFAM" id="SSF57783">
    <property type="entry name" value="Zinc beta-ribbon"/>
    <property type="match status" value="1"/>
</dbReference>
<dbReference type="PhylomeDB" id="T1J3C1"/>
<dbReference type="Proteomes" id="UP000014500">
    <property type="component" value="Unassembled WGS sequence"/>
</dbReference>
<dbReference type="GO" id="GO:0017025">
    <property type="term" value="F:TBP-class protein binding"/>
    <property type="evidence" value="ECO:0007669"/>
    <property type="project" value="InterPro"/>
</dbReference>
<dbReference type="GO" id="GO:0097550">
    <property type="term" value="C:transcription preinitiation complex"/>
    <property type="evidence" value="ECO:0007669"/>
    <property type="project" value="TreeGrafter"/>
</dbReference>
<organism evidence="15 16">
    <name type="scientific">Strigamia maritima</name>
    <name type="common">European centipede</name>
    <name type="synonym">Geophilus maritimus</name>
    <dbReference type="NCBI Taxonomy" id="126957"/>
    <lineage>
        <taxon>Eukaryota</taxon>
        <taxon>Metazoa</taxon>
        <taxon>Ecdysozoa</taxon>
        <taxon>Arthropoda</taxon>
        <taxon>Myriapoda</taxon>
        <taxon>Chilopoda</taxon>
        <taxon>Pleurostigmophora</taxon>
        <taxon>Geophilomorpha</taxon>
        <taxon>Linotaeniidae</taxon>
        <taxon>Strigamia</taxon>
    </lineage>
</organism>
<dbReference type="InterPro" id="IPR000812">
    <property type="entry name" value="TFIIB"/>
</dbReference>
<proteinExistence type="inferred from homology"/>
<dbReference type="SMART" id="SM00385">
    <property type="entry name" value="CYCLIN"/>
    <property type="match status" value="2"/>
</dbReference>
<evidence type="ECO:0000259" key="14">
    <source>
        <dbReference type="PROSITE" id="PS51134"/>
    </source>
</evidence>
<dbReference type="GO" id="GO:0006367">
    <property type="term" value="P:transcription initiation at RNA polymerase II promoter"/>
    <property type="evidence" value="ECO:0007669"/>
    <property type="project" value="TreeGrafter"/>
</dbReference>
<evidence type="ECO:0000313" key="16">
    <source>
        <dbReference type="Proteomes" id="UP000014500"/>
    </source>
</evidence>
<dbReference type="eggNOG" id="KOG1597">
    <property type="taxonomic scope" value="Eukaryota"/>
</dbReference>
<evidence type="ECO:0000256" key="4">
    <source>
        <dbReference type="ARBA" id="ARBA00022723"/>
    </source>
</evidence>
<protein>
    <recommendedName>
        <fullName evidence="3">Transcription initiation factor IIB</fullName>
    </recommendedName>
    <alternativeName>
        <fullName evidence="11">General transcription factor TFIIB</fullName>
    </alternativeName>
</protein>
<dbReference type="AlphaFoldDB" id="T1J3C1"/>
<dbReference type="FunFam" id="1.10.472.10:FF:000019">
    <property type="entry name" value="transcription initiation factor IIB"/>
    <property type="match status" value="1"/>
</dbReference>
<dbReference type="InterPro" id="IPR023486">
    <property type="entry name" value="TFIIB_CS"/>
</dbReference>
<dbReference type="FunFam" id="1.10.472.10:FF:000008">
    <property type="entry name" value="Transcription initiation factor IIB"/>
    <property type="match status" value="1"/>
</dbReference>
<keyword evidence="7" id="KW-0862">Zinc</keyword>
<name>T1J3C1_STRMM</name>
<evidence type="ECO:0000256" key="7">
    <source>
        <dbReference type="ARBA" id="ARBA00022833"/>
    </source>
</evidence>
<dbReference type="GO" id="GO:0005634">
    <property type="term" value="C:nucleus"/>
    <property type="evidence" value="ECO:0007669"/>
    <property type="project" value="UniProtKB-SubCell"/>
</dbReference>
<evidence type="ECO:0000256" key="12">
    <source>
        <dbReference type="ARBA" id="ARBA00056616"/>
    </source>
</evidence>
<keyword evidence="10" id="KW-0539">Nucleus</keyword>
<accession>T1J3C1</accession>
<evidence type="ECO:0000313" key="15">
    <source>
        <dbReference type="EnsemblMetazoa" id="SMAR008085-PA"/>
    </source>
</evidence>
<dbReference type="PRINTS" id="PR00685">
    <property type="entry name" value="TIFACTORIIB"/>
</dbReference>
<dbReference type="InterPro" id="IPR036915">
    <property type="entry name" value="Cyclin-like_sf"/>
</dbReference>
<evidence type="ECO:0000256" key="1">
    <source>
        <dbReference type="ARBA" id="ARBA00004123"/>
    </source>
</evidence>
<reference evidence="16" key="1">
    <citation type="submission" date="2011-05" db="EMBL/GenBank/DDBJ databases">
        <authorList>
            <person name="Richards S.R."/>
            <person name="Qu J."/>
            <person name="Jiang H."/>
            <person name="Jhangiani S.N."/>
            <person name="Agravi P."/>
            <person name="Goodspeed R."/>
            <person name="Gross S."/>
            <person name="Mandapat C."/>
            <person name="Jackson L."/>
            <person name="Mathew T."/>
            <person name="Pu L."/>
            <person name="Thornton R."/>
            <person name="Saada N."/>
            <person name="Wilczek-Boney K.B."/>
            <person name="Lee S."/>
            <person name="Kovar C."/>
            <person name="Wu Y."/>
            <person name="Scherer S.E."/>
            <person name="Worley K.C."/>
            <person name="Muzny D.M."/>
            <person name="Gibbs R."/>
        </authorList>
    </citation>
    <scope>NUCLEOTIDE SEQUENCE</scope>
    <source>
        <strain evidence="16">Brora</strain>
    </source>
</reference>
<dbReference type="Pfam" id="PF08271">
    <property type="entry name" value="Zn_Ribbon_TF"/>
    <property type="match status" value="1"/>
</dbReference>
<keyword evidence="5" id="KW-0677">Repeat</keyword>
<dbReference type="Pfam" id="PF00382">
    <property type="entry name" value="TFIIB"/>
    <property type="match status" value="2"/>
</dbReference>
<keyword evidence="9" id="KW-0804">Transcription</keyword>
<dbReference type="Gene3D" id="1.10.472.10">
    <property type="entry name" value="Cyclin-like"/>
    <property type="match status" value="2"/>
</dbReference>
<keyword evidence="16" id="KW-1185">Reference proteome</keyword>
<dbReference type="GO" id="GO:0070897">
    <property type="term" value="P:transcription preinitiation complex assembly"/>
    <property type="evidence" value="ECO:0007669"/>
    <property type="project" value="InterPro"/>
</dbReference>
<dbReference type="InterPro" id="IPR013150">
    <property type="entry name" value="TFIIB_cyclin"/>
</dbReference>
<evidence type="ECO:0000256" key="13">
    <source>
        <dbReference type="PROSITE-ProRule" id="PRU00469"/>
    </source>
</evidence>
<dbReference type="PANTHER" id="PTHR11618">
    <property type="entry name" value="TRANSCRIPTION INITIATION FACTOR IIB-RELATED"/>
    <property type="match status" value="1"/>
</dbReference>
<evidence type="ECO:0000256" key="3">
    <source>
        <dbReference type="ARBA" id="ARBA00013932"/>
    </source>
</evidence>
<evidence type="ECO:0000256" key="10">
    <source>
        <dbReference type="ARBA" id="ARBA00023242"/>
    </source>
</evidence>
<dbReference type="InterPro" id="IPR013763">
    <property type="entry name" value="Cyclin-like_dom"/>
</dbReference>
<dbReference type="PROSITE" id="PS00782">
    <property type="entry name" value="TFIIB"/>
    <property type="match status" value="1"/>
</dbReference>
<dbReference type="HOGENOM" id="CLU_043736_1_1_1"/>
<evidence type="ECO:0000256" key="9">
    <source>
        <dbReference type="ARBA" id="ARBA00023163"/>
    </source>
</evidence>
<evidence type="ECO:0000256" key="5">
    <source>
        <dbReference type="ARBA" id="ARBA00022737"/>
    </source>
</evidence>
<keyword evidence="4" id="KW-0479">Metal-binding</keyword>
<dbReference type="EnsemblMetazoa" id="SMAR008085-RA">
    <property type="protein sequence ID" value="SMAR008085-PA"/>
    <property type="gene ID" value="SMAR008085"/>
</dbReference>
<keyword evidence="6 13" id="KW-0863">Zinc-finger</keyword>
<dbReference type="Gene3D" id="2.20.25.10">
    <property type="match status" value="1"/>
</dbReference>
<dbReference type="InterPro" id="IPR013137">
    <property type="entry name" value="Znf_TFIIB"/>
</dbReference>
<dbReference type="CDD" id="cd20551">
    <property type="entry name" value="CYCLIN_TFIIB_rpt1"/>
    <property type="match status" value="1"/>
</dbReference>
<comment type="function">
    <text evidence="12">General factor that plays a major role in the activation of eukaryotic genes transcribed by RNA polymerase II.</text>
</comment>
<feature type="domain" description="TFIIB-type" evidence="14">
    <location>
        <begin position="18"/>
        <end position="49"/>
    </location>
</feature>
<dbReference type="GO" id="GO:0016251">
    <property type="term" value="F:RNA polymerase II general transcription initiation factor activity"/>
    <property type="evidence" value="ECO:0007669"/>
    <property type="project" value="TreeGrafter"/>
</dbReference>
<dbReference type="EMBL" id="JH431821">
    <property type="status" value="NOT_ANNOTATED_CDS"/>
    <property type="molecule type" value="Genomic_DNA"/>
</dbReference>
<dbReference type="STRING" id="126957.T1J3C1"/>
<evidence type="ECO:0000256" key="6">
    <source>
        <dbReference type="ARBA" id="ARBA00022771"/>
    </source>
</evidence>